<evidence type="ECO:0000313" key="3">
    <source>
        <dbReference type="Proteomes" id="UP001207736"/>
    </source>
</evidence>
<organism evidence="1 3">
    <name type="scientific">Capnocytophaga catalasegens</name>
    <dbReference type="NCBI Taxonomy" id="1004260"/>
    <lineage>
        <taxon>Bacteria</taxon>
        <taxon>Pseudomonadati</taxon>
        <taxon>Bacteroidota</taxon>
        <taxon>Flavobacteriia</taxon>
        <taxon>Flavobacteriales</taxon>
        <taxon>Flavobacteriaceae</taxon>
        <taxon>Capnocytophaga</taxon>
    </lineage>
</organism>
<protein>
    <recommendedName>
        <fullName evidence="5">Lipoprotein</fullName>
    </recommendedName>
</protein>
<dbReference type="Proteomes" id="UP001208692">
    <property type="component" value="Unassembled WGS sequence"/>
</dbReference>
<sequence>MKRIIVLFIVLFFASCYNINKNIEIQQVRCLNCNMIVSFSITKKGVKQGGLGITNRLIIKNPTLNFVDIDFYYFRNGDSITYPSEASLITVTDEDYFKKTGKRNRIRLSPLSKKEIIYQISEFNTEDSIHLTSYSESLNQYISRAHPFEQKNKYTKEVYKSNKTLIYEEPFSEFKSKNPELLEFLTKGDSIELEVISPVKQKYKFKAEW</sequence>
<comment type="caution">
    <text evidence="1">The sequence shown here is derived from an EMBL/GenBank/DDBJ whole genome shotgun (WGS) entry which is preliminary data.</text>
</comment>
<name>A0AAV5B047_9FLAO</name>
<evidence type="ECO:0008006" key="5">
    <source>
        <dbReference type="Google" id="ProtNLM"/>
    </source>
</evidence>
<dbReference type="Proteomes" id="UP001207736">
    <property type="component" value="Unassembled WGS sequence"/>
</dbReference>
<evidence type="ECO:0000313" key="4">
    <source>
        <dbReference type="Proteomes" id="UP001208692"/>
    </source>
</evidence>
<dbReference type="PROSITE" id="PS51257">
    <property type="entry name" value="PROKAR_LIPOPROTEIN"/>
    <property type="match status" value="1"/>
</dbReference>
<dbReference type="AlphaFoldDB" id="A0AAV5B047"/>
<dbReference type="RefSeq" id="WP_264847822.1">
    <property type="nucleotide sequence ID" value="NZ_BPMA01000089.1"/>
</dbReference>
<reference evidence="1 4" key="1">
    <citation type="submission" date="2021-11" db="EMBL/GenBank/DDBJ databases">
        <title>Draft genome sequence of Capnocytophaga sp. strain KC07075 isolated from cat oral cavity.</title>
        <authorList>
            <person name="Suzuki M."/>
            <person name="Imaoka K."/>
            <person name="Kimura M."/>
            <person name="Morikawa S."/>
            <person name="Maeda K."/>
        </authorList>
    </citation>
    <scope>NUCLEOTIDE SEQUENCE</scope>
    <source>
        <strain evidence="1">KC07075</strain>
        <strain evidence="2 4">KC07079</strain>
    </source>
</reference>
<accession>A0AAV5B047</accession>
<gene>
    <name evidence="1" type="ORF">RCZ15_22190</name>
    <name evidence="2" type="ORF">RCZ16_25090</name>
</gene>
<evidence type="ECO:0000313" key="2">
    <source>
        <dbReference type="EMBL" id="GJM54193.1"/>
    </source>
</evidence>
<dbReference type="EMBL" id="BQKA01000045">
    <property type="protein sequence ID" value="GJM51246.1"/>
    <property type="molecule type" value="Genomic_DNA"/>
</dbReference>
<proteinExistence type="predicted"/>
<evidence type="ECO:0000313" key="1">
    <source>
        <dbReference type="EMBL" id="GJM51246.1"/>
    </source>
</evidence>
<dbReference type="EMBL" id="BQKB01000068">
    <property type="protein sequence ID" value="GJM54193.1"/>
    <property type="molecule type" value="Genomic_DNA"/>
</dbReference>
<keyword evidence="4" id="KW-1185">Reference proteome</keyword>